<keyword evidence="3" id="KW-1185">Reference proteome</keyword>
<dbReference type="PANTHER" id="PTHR33099:SF7">
    <property type="entry name" value="MYND-TYPE DOMAIN-CONTAINING PROTEIN"/>
    <property type="match status" value="1"/>
</dbReference>
<accession>A0A2J6R515</accession>
<evidence type="ECO:0000313" key="3">
    <source>
        <dbReference type="Proteomes" id="UP000235786"/>
    </source>
</evidence>
<dbReference type="EMBL" id="KZ613955">
    <property type="protein sequence ID" value="PMD33617.1"/>
    <property type="molecule type" value="Genomic_DNA"/>
</dbReference>
<evidence type="ECO:0000259" key="1">
    <source>
        <dbReference type="Pfam" id="PF13640"/>
    </source>
</evidence>
<reference evidence="2 3" key="1">
    <citation type="submission" date="2016-04" db="EMBL/GenBank/DDBJ databases">
        <title>A degradative enzymes factory behind the ericoid mycorrhizal symbiosis.</title>
        <authorList>
            <consortium name="DOE Joint Genome Institute"/>
            <person name="Martino E."/>
            <person name="Morin E."/>
            <person name="Grelet G."/>
            <person name="Kuo A."/>
            <person name="Kohler A."/>
            <person name="Daghino S."/>
            <person name="Barry K."/>
            <person name="Choi C."/>
            <person name="Cichocki N."/>
            <person name="Clum A."/>
            <person name="Copeland A."/>
            <person name="Hainaut M."/>
            <person name="Haridas S."/>
            <person name="Labutti K."/>
            <person name="Lindquist E."/>
            <person name="Lipzen A."/>
            <person name="Khouja H.-R."/>
            <person name="Murat C."/>
            <person name="Ohm R."/>
            <person name="Olson A."/>
            <person name="Spatafora J."/>
            <person name="Veneault-Fourrey C."/>
            <person name="Henrissat B."/>
            <person name="Grigoriev I."/>
            <person name="Martin F."/>
            <person name="Perotto S."/>
        </authorList>
    </citation>
    <scope>NUCLEOTIDE SEQUENCE [LARGE SCALE GENOMIC DNA]</scope>
    <source>
        <strain evidence="2 3">F</strain>
    </source>
</reference>
<name>A0A2J6R515_HYAVF</name>
<dbReference type="Pfam" id="PF13640">
    <property type="entry name" value="2OG-FeII_Oxy_3"/>
    <property type="match status" value="1"/>
</dbReference>
<dbReference type="PANTHER" id="PTHR33099">
    <property type="entry name" value="FE2OG DIOXYGENASE DOMAIN-CONTAINING PROTEIN"/>
    <property type="match status" value="1"/>
</dbReference>
<gene>
    <name evidence="2" type="ORF">L207DRAFT_589174</name>
</gene>
<dbReference type="AlphaFoldDB" id="A0A2J6R515"/>
<proteinExistence type="predicted"/>
<dbReference type="OrthoDB" id="27483at2759"/>
<dbReference type="InterPro" id="IPR044862">
    <property type="entry name" value="Pro_4_hyd_alph_FE2OG_OXY"/>
</dbReference>
<dbReference type="Proteomes" id="UP000235786">
    <property type="component" value="Unassembled WGS sequence"/>
</dbReference>
<organism evidence="2 3">
    <name type="scientific">Hyaloscypha variabilis (strain UAMH 11265 / GT02V1 / F)</name>
    <name type="common">Meliniomyces variabilis</name>
    <dbReference type="NCBI Taxonomy" id="1149755"/>
    <lineage>
        <taxon>Eukaryota</taxon>
        <taxon>Fungi</taxon>
        <taxon>Dikarya</taxon>
        <taxon>Ascomycota</taxon>
        <taxon>Pezizomycotina</taxon>
        <taxon>Leotiomycetes</taxon>
        <taxon>Helotiales</taxon>
        <taxon>Hyaloscyphaceae</taxon>
        <taxon>Hyaloscypha</taxon>
        <taxon>Hyaloscypha variabilis</taxon>
    </lineage>
</organism>
<evidence type="ECO:0000313" key="2">
    <source>
        <dbReference type="EMBL" id="PMD33617.1"/>
    </source>
</evidence>
<sequence length="977" mass="112004">MGTMIQVPLMPETPETLQIIKSNKNSLRADLDECLTNIAPQGVFAFFEDFEVAPNPGIRLNNGGVIGLPLSDRDAQSIVSASRKAPYGKGERNIVDDNIRKTANLGINVAGKGVTAKLYKLLLYDKGAMFKPHQDSEKVPRMFGTLVIVLPSKHRGGEVHLTHAEKTETFKISTLSEFGFSALAWFSDVMHEVKPVTSGHRLVLTYNLILDTLGPRELAATSDITIAKLKSTFSCWNDKIGGDPLLQAPLAFILEHQYTEIALSEDALKGRDQHVASHLRPACEESGFLLYLASFTRMIRGSVEMDYGDPEDWDERSNNGSGKFHDIENEYEREISLGKVVDLEGKHIAQELDFEEDSFIQNELFKDAKPNHEWYTGFTGNEGITATQHYHRTLVIILPKDFRFDFLLRGRTSDEAQWHDLERILVRLLKENLNSPSDAATRDELSQICWAIIRRMLAWKVLPPTHEHQEDTLALFDEFMIYCVVKAAVKLDDMANVSRRISPLLWRSPFFHVLRSWPCPRAMEFALRARKIAASDSFSNRYFIFRRIRAGLKSEASWKELDDHFFQRWVRRQTCEALSSMAMTSVEDGFILADMAAEHHSSWNIFKQIVPVVKRNLEHTPMAIAFLANIFDNKSPWKGVDSDKAEAIFKDLIADTVSRFDFDSIAKTPCTPKPQEASTGEPQMLSLARSLASFLCHCKTMGYNAKLLHVVQMLNEKAIDMKVTRFGRLDLLQMFFLPLLKNLVLQLKEKGVEGHETPFQQLFQHTLGSYVVRYVEGEPETFKDWARPTVVCVCKDCRLLNTFLSSPTEQSRRFARKRQRRRHLQNQLPFNGFTFEEDKRALVITKGEVIYHDDYYNFSTVGEVRKRWSERCDEARKYFAELPTDFLKGLLSDLYEPIISLSVNEIASKIEPLKVLLAHRSYETGFTYKNPRIESPFYERQEPRKQKSDQLLITLEEEDLINFSDSYFLACISRVRR</sequence>
<dbReference type="Gene3D" id="2.60.120.620">
    <property type="entry name" value="q2cbj1_9rhob like domain"/>
    <property type="match status" value="1"/>
</dbReference>
<feature type="domain" description="Prolyl 4-hydroxylase alpha subunit Fe(2+) 2OG dioxygenase" evidence="1">
    <location>
        <begin position="120"/>
        <end position="207"/>
    </location>
</feature>
<protein>
    <recommendedName>
        <fullName evidence="1">Prolyl 4-hydroxylase alpha subunit Fe(2+) 2OG dioxygenase domain-containing protein</fullName>
    </recommendedName>
</protein>